<proteinExistence type="predicted"/>
<evidence type="ECO:0000313" key="2">
    <source>
        <dbReference type="Proteomes" id="UP000215137"/>
    </source>
</evidence>
<accession>A0A248TJU2</accession>
<name>A0A248TJU2_9BACI</name>
<gene>
    <name evidence="1" type="ORF">CKF48_14920</name>
</gene>
<dbReference type="AlphaFoldDB" id="A0A248TJU2"/>
<dbReference type="OrthoDB" id="2972351at2"/>
<dbReference type="RefSeq" id="WP_095372053.1">
    <property type="nucleotide sequence ID" value="NZ_CP022983.1"/>
</dbReference>
<reference evidence="1 2" key="1">
    <citation type="submission" date="2017-08" db="EMBL/GenBank/DDBJ databases">
        <title>Complete Genome Sequence of Bacillus kochii Oregon-R-modENCODE STRAIN BDGP4, isolated from Drosophila melanogaster gut.</title>
        <authorList>
            <person name="Wan K.H."/>
            <person name="Yu C."/>
            <person name="Park S."/>
            <person name="Hammonds A.S."/>
            <person name="Booth B.W."/>
            <person name="Celniker S.E."/>
        </authorList>
    </citation>
    <scope>NUCLEOTIDE SEQUENCE [LARGE SCALE GENOMIC DNA]</scope>
    <source>
        <strain evidence="1 2">BDGP4</strain>
    </source>
</reference>
<sequence length="77" mass="9812">MTEYELEDIFHESGHYHLYEQLKYKLWIAYQWLEADRNILSEFLNIYDFDHNEELYCKEFLFHYKIFKNIKKKNAFY</sequence>
<protein>
    <submittedName>
        <fullName evidence="1">Uncharacterized protein</fullName>
    </submittedName>
</protein>
<evidence type="ECO:0000313" key="1">
    <source>
        <dbReference type="EMBL" id="ASV68483.1"/>
    </source>
</evidence>
<organism evidence="1 2">
    <name type="scientific">Cytobacillus kochii</name>
    <dbReference type="NCBI Taxonomy" id="859143"/>
    <lineage>
        <taxon>Bacteria</taxon>
        <taxon>Bacillati</taxon>
        <taxon>Bacillota</taxon>
        <taxon>Bacilli</taxon>
        <taxon>Bacillales</taxon>
        <taxon>Bacillaceae</taxon>
        <taxon>Cytobacillus</taxon>
    </lineage>
</organism>
<dbReference type="KEGG" id="bko:CKF48_14920"/>
<dbReference type="Proteomes" id="UP000215137">
    <property type="component" value="Chromosome"/>
</dbReference>
<keyword evidence="2" id="KW-1185">Reference proteome</keyword>
<dbReference type="EMBL" id="CP022983">
    <property type="protein sequence ID" value="ASV68483.1"/>
    <property type="molecule type" value="Genomic_DNA"/>
</dbReference>